<comment type="similarity">
    <text evidence="1 3">Belongs to the LeuD family. LeuD type 2 subfamily.</text>
</comment>
<evidence type="ECO:0000256" key="2">
    <source>
        <dbReference type="ARBA" id="ARBA00023239"/>
    </source>
</evidence>
<dbReference type="EMBL" id="DQWE01000197">
    <property type="protein sequence ID" value="HDI82962.1"/>
    <property type="molecule type" value="Genomic_DNA"/>
</dbReference>
<reference evidence="5" key="1">
    <citation type="journal article" date="2020" name="mSystems">
        <title>Genome- and Community-Level Interaction Insights into Carbon Utilization and Element Cycling Functions of Hydrothermarchaeota in Hydrothermal Sediment.</title>
        <authorList>
            <person name="Zhou Z."/>
            <person name="Liu Y."/>
            <person name="Xu W."/>
            <person name="Pan J."/>
            <person name="Luo Z.H."/>
            <person name="Li M."/>
        </authorList>
    </citation>
    <scope>NUCLEOTIDE SEQUENCE [LARGE SCALE GENOMIC DNA]</scope>
    <source>
        <strain evidence="5">HyVt-102</strain>
    </source>
</reference>
<keyword evidence="3" id="KW-0100">Branched-chain amino acid biosynthesis</keyword>
<dbReference type="PANTHER" id="PTHR43345">
    <property type="entry name" value="3-ISOPROPYLMALATE DEHYDRATASE SMALL SUBUNIT 2-RELATED-RELATED"/>
    <property type="match status" value="1"/>
</dbReference>
<dbReference type="InterPro" id="IPR015928">
    <property type="entry name" value="Aconitase/3IPM_dehydase_swvl"/>
</dbReference>
<comment type="catalytic activity">
    <reaction evidence="3">
        <text>(2R,3S)-3-isopropylmalate = (2S)-2-isopropylmalate</text>
        <dbReference type="Rhea" id="RHEA:32287"/>
        <dbReference type="ChEBI" id="CHEBI:1178"/>
        <dbReference type="ChEBI" id="CHEBI:35121"/>
        <dbReference type="EC" id="4.2.1.33"/>
    </reaction>
</comment>
<comment type="pathway">
    <text evidence="3">Amino-acid biosynthesis; L-leucine biosynthesis; L-leucine from 3-methyl-2-oxobutanoate: step 2/4.</text>
</comment>
<keyword evidence="3" id="KW-0432">Leucine biosynthesis</keyword>
<organism evidence="5">
    <name type="scientific">candidate division WOR-3 bacterium</name>
    <dbReference type="NCBI Taxonomy" id="2052148"/>
    <lineage>
        <taxon>Bacteria</taxon>
        <taxon>Bacteria division WOR-3</taxon>
    </lineage>
</organism>
<dbReference type="Pfam" id="PF00694">
    <property type="entry name" value="Aconitase_C"/>
    <property type="match status" value="1"/>
</dbReference>
<comment type="function">
    <text evidence="3">Catalyzes the isomerization between 2-isopropylmalate and 3-isopropylmalate, via the formation of 2-isopropylmaleate.</text>
</comment>
<sequence>MEKILKGRVFKYGDDINTDVIFPGKYTYAAMEPEEMASHALEDLDPEFVKKVKKGDFIVAGKNFGMGSSREQAVKAVKYAGIDAIIAKSFSRIYFRNCINNGLLPIQLPEAVDAIEDGEEIEINLEKGVLRCRKGEFTLPRFPDKVMEILDAGGLLEYTRRKLCPDRG</sequence>
<proteinExistence type="inferred from homology"/>
<dbReference type="InterPro" id="IPR011827">
    <property type="entry name" value="LeuD_type2/HacB/DmdB"/>
</dbReference>
<evidence type="ECO:0000313" key="5">
    <source>
        <dbReference type="EMBL" id="HDI82962.1"/>
    </source>
</evidence>
<protein>
    <recommendedName>
        <fullName evidence="3">3-isopropylmalate dehydratase small subunit</fullName>
        <ecNumber evidence="3">4.2.1.33</ecNumber>
    </recommendedName>
    <alternativeName>
        <fullName evidence="3">Alpha-IPM isomerase</fullName>
        <shortName evidence="3">IPMI</shortName>
    </alternativeName>
    <alternativeName>
        <fullName evidence="3">Isopropylmalate isomerase</fullName>
    </alternativeName>
</protein>
<comment type="caution">
    <text evidence="5">The sequence shown here is derived from an EMBL/GenBank/DDBJ whole genome shotgun (WGS) entry which is preliminary data.</text>
</comment>
<dbReference type="AlphaFoldDB" id="A0A7C0ZEV5"/>
<accession>A0A7C0ZEV5</accession>
<name>A0A7C0ZEV5_UNCW3</name>
<evidence type="ECO:0000256" key="1">
    <source>
        <dbReference type="ARBA" id="ARBA00009869"/>
    </source>
</evidence>
<dbReference type="NCBIfam" id="TIGR02087">
    <property type="entry name" value="LEUD_arch"/>
    <property type="match status" value="1"/>
</dbReference>
<dbReference type="GO" id="GO:0003861">
    <property type="term" value="F:3-isopropylmalate dehydratase activity"/>
    <property type="evidence" value="ECO:0007669"/>
    <property type="project" value="UniProtKB-UniRule"/>
</dbReference>
<feature type="domain" description="Aconitase A/isopropylmalate dehydratase small subunit swivel" evidence="4">
    <location>
        <begin position="45"/>
        <end position="110"/>
    </location>
</feature>
<dbReference type="Proteomes" id="UP000885847">
    <property type="component" value="Unassembled WGS sequence"/>
</dbReference>
<dbReference type="InterPro" id="IPR050075">
    <property type="entry name" value="LeuD"/>
</dbReference>
<keyword evidence="2 3" id="KW-0456">Lyase</keyword>
<evidence type="ECO:0000256" key="3">
    <source>
        <dbReference type="HAMAP-Rule" id="MF_01032"/>
    </source>
</evidence>
<dbReference type="SUPFAM" id="SSF52016">
    <property type="entry name" value="LeuD/IlvD-like"/>
    <property type="match status" value="1"/>
</dbReference>
<dbReference type="GO" id="GO:0009098">
    <property type="term" value="P:L-leucine biosynthetic process"/>
    <property type="evidence" value="ECO:0007669"/>
    <property type="project" value="UniProtKB-UniRule"/>
</dbReference>
<dbReference type="InterPro" id="IPR000573">
    <property type="entry name" value="AconitaseA/IPMdHydase_ssu_swvl"/>
</dbReference>
<comment type="subunit">
    <text evidence="3">Heterodimer of LeuC and LeuD.</text>
</comment>
<evidence type="ECO:0000259" key="4">
    <source>
        <dbReference type="Pfam" id="PF00694"/>
    </source>
</evidence>
<dbReference type="PANTHER" id="PTHR43345:SF2">
    <property type="entry name" value="3-ISOPROPYLMALATE DEHYDRATASE SMALL SUBUNIT 1"/>
    <property type="match status" value="1"/>
</dbReference>
<keyword evidence="3" id="KW-0028">Amino-acid biosynthesis</keyword>
<dbReference type="Gene3D" id="3.20.19.10">
    <property type="entry name" value="Aconitase, domain 4"/>
    <property type="match status" value="1"/>
</dbReference>
<dbReference type="EC" id="4.2.1.33" evidence="3"/>
<dbReference type="HAMAP" id="MF_01032">
    <property type="entry name" value="LeuD_type2"/>
    <property type="match status" value="1"/>
</dbReference>
<dbReference type="UniPathway" id="UPA00048">
    <property type="reaction ID" value="UER00071"/>
</dbReference>
<gene>
    <name evidence="3" type="primary">leuD</name>
    <name evidence="5" type="ORF">ENF18_04135</name>
</gene>